<dbReference type="Pfam" id="PF11150">
    <property type="entry name" value="DUF2927"/>
    <property type="match status" value="1"/>
</dbReference>
<accession>A0A1H5TZ57</accession>
<evidence type="ECO:0008006" key="4">
    <source>
        <dbReference type="Google" id="ProtNLM"/>
    </source>
</evidence>
<organism evidence="2 3">
    <name type="scientific">Jhaorihella thermophila</name>
    <dbReference type="NCBI Taxonomy" id="488547"/>
    <lineage>
        <taxon>Bacteria</taxon>
        <taxon>Pseudomonadati</taxon>
        <taxon>Pseudomonadota</taxon>
        <taxon>Alphaproteobacteria</taxon>
        <taxon>Rhodobacterales</taxon>
        <taxon>Paracoccaceae</taxon>
        <taxon>Jhaorihella</taxon>
    </lineage>
</organism>
<dbReference type="Proteomes" id="UP000236742">
    <property type="component" value="Unassembled WGS sequence"/>
</dbReference>
<keyword evidence="1" id="KW-0732">Signal</keyword>
<name>A0A1H5TZ57_9RHOB</name>
<feature type="chain" id="PRO_5009285613" description="DUF2927 domain-containing protein" evidence="1">
    <location>
        <begin position="21"/>
        <end position="306"/>
    </location>
</feature>
<proteinExistence type="predicted"/>
<dbReference type="InterPro" id="IPR021323">
    <property type="entry name" value="DUF2927"/>
</dbReference>
<dbReference type="AlphaFoldDB" id="A0A1H5TZ57"/>
<feature type="signal peptide" evidence="1">
    <location>
        <begin position="1"/>
        <end position="20"/>
    </location>
</feature>
<evidence type="ECO:0000256" key="1">
    <source>
        <dbReference type="SAM" id="SignalP"/>
    </source>
</evidence>
<sequence>MGKGIRKRLAAAFCVMTALAACDPAALTAPTSSPAPAARPEVRSARSRDLQRYYLAVQNDLLANGLLRTDGGGPDTPFDADDLVRNFERIAFFDEYSRGGRGGGTLSRWEVPVRVGIEFGPSVPPAQRNKDDADIRAYVARLARITGHPISVTDRRTNFHVFVAGEDDRDFVQNRMRQLVSGVSDSELSLFRDLPRSFYCFVVAVSDRRNPNAYVHAAALIRAEHPDLVHLSCIHEELAQGLGLPNDSPQVRPSIFNDDDEFALLTTHDEMLLRMLYDPRLSPGMTAEQARPVARIIANELMGTGS</sequence>
<protein>
    <recommendedName>
        <fullName evidence="4">DUF2927 domain-containing protein</fullName>
    </recommendedName>
</protein>
<evidence type="ECO:0000313" key="3">
    <source>
        <dbReference type="Proteomes" id="UP000236742"/>
    </source>
</evidence>
<dbReference type="PROSITE" id="PS51257">
    <property type="entry name" value="PROKAR_LIPOPROTEIN"/>
    <property type="match status" value="1"/>
</dbReference>
<evidence type="ECO:0000313" key="2">
    <source>
        <dbReference type="EMBL" id="SEF68162.1"/>
    </source>
</evidence>
<dbReference type="EMBL" id="FNVD01000003">
    <property type="protein sequence ID" value="SEF68162.1"/>
    <property type="molecule type" value="Genomic_DNA"/>
</dbReference>
<reference evidence="2 3" key="1">
    <citation type="submission" date="2016-10" db="EMBL/GenBank/DDBJ databases">
        <authorList>
            <person name="de Groot N.N."/>
        </authorList>
    </citation>
    <scope>NUCLEOTIDE SEQUENCE [LARGE SCALE GENOMIC DNA]</scope>
    <source>
        <strain evidence="2 3">DSM 23413</strain>
    </source>
</reference>
<gene>
    <name evidence="2" type="ORF">SAMN05421751_103116</name>
</gene>
<keyword evidence="3" id="KW-1185">Reference proteome</keyword>